<dbReference type="InterPro" id="IPR011991">
    <property type="entry name" value="ArsR-like_HTH"/>
</dbReference>
<dbReference type="RefSeq" id="WP_136352831.1">
    <property type="nucleotide sequence ID" value="NZ_SSNY01000001.1"/>
</dbReference>
<dbReference type="Proteomes" id="UP000306441">
    <property type="component" value="Unassembled WGS sequence"/>
</dbReference>
<keyword evidence="3" id="KW-1185">Reference proteome</keyword>
<protein>
    <submittedName>
        <fullName evidence="2">Metalloregulator ArsR/SmtB family transcription factor</fullName>
    </submittedName>
</protein>
<dbReference type="NCBIfam" id="NF033788">
    <property type="entry name" value="HTH_metalloreg"/>
    <property type="match status" value="1"/>
</dbReference>
<dbReference type="InterPro" id="IPR036390">
    <property type="entry name" value="WH_DNA-bd_sf"/>
</dbReference>
<evidence type="ECO:0000313" key="3">
    <source>
        <dbReference type="Proteomes" id="UP000306441"/>
    </source>
</evidence>
<reference evidence="2 3" key="1">
    <citation type="submission" date="2019-04" db="EMBL/GenBank/DDBJ databases">
        <title>Mesorhizobium composti sp. nov., isolated from compost.</title>
        <authorList>
            <person name="Lin S.-Y."/>
            <person name="Hameed A."/>
            <person name="Hsieh Y.-T."/>
            <person name="Young C.-C."/>
        </authorList>
    </citation>
    <scope>NUCLEOTIDE SEQUENCE [LARGE SCALE GENOMIC DNA]</scope>
    <source>
        <strain evidence="2 3">CC-YTH430</strain>
    </source>
</reference>
<dbReference type="InterPro" id="IPR025714">
    <property type="entry name" value="Methyltranfer_dom"/>
</dbReference>
<evidence type="ECO:0000259" key="1">
    <source>
        <dbReference type="PROSITE" id="PS50987"/>
    </source>
</evidence>
<dbReference type="CDD" id="cd00090">
    <property type="entry name" value="HTH_ARSR"/>
    <property type="match status" value="1"/>
</dbReference>
<comment type="caution">
    <text evidence="2">The sequence shown here is derived from an EMBL/GenBank/DDBJ whole genome shotgun (WGS) entry which is preliminary data.</text>
</comment>
<name>A0ABY2QB79_9HYPH</name>
<dbReference type="EMBL" id="SSNY01000001">
    <property type="protein sequence ID" value="THF59549.1"/>
    <property type="molecule type" value="Genomic_DNA"/>
</dbReference>
<dbReference type="SMART" id="SM00418">
    <property type="entry name" value="HTH_ARSR"/>
    <property type="match status" value="1"/>
</dbReference>
<feature type="domain" description="HTH arsR-type" evidence="1">
    <location>
        <begin position="1"/>
        <end position="99"/>
    </location>
</feature>
<dbReference type="InterPro" id="IPR029063">
    <property type="entry name" value="SAM-dependent_MTases_sf"/>
</dbReference>
<evidence type="ECO:0000313" key="2">
    <source>
        <dbReference type="EMBL" id="THF59549.1"/>
    </source>
</evidence>
<organism evidence="2 3">
    <name type="scientific">Ollibium composti</name>
    <dbReference type="NCBI Taxonomy" id="2675109"/>
    <lineage>
        <taxon>Bacteria</taxon>
        <taxon>Pseudomonadati</taxon>
        <taxon>Pseudomonadota</taxon>
        <taxon>Alphaproteobacteria</taxon>
        <taxon>Hyphomicrobiales</taxon>
        <taxon>Phyllobacteriaceae</taxon>
        <taxon>Ollibium</taxon>
    </lineage>
</organism>
<dbReference type="Gene3D" id="1.10.10.10">
    <property type="entry name" value="Winged helix-like DNA-binding domain superfamily/Winged helix DNA-binding domain"/>
    <property type="match status" value="1"/>
</dbReference>
<dbReference type="PRINTS" id="PR00778">
    <property type="entry name" value="HTHARSR"/>
</dbReference>
<dbReference type="Pfam" id="PF01022">
    <property type="entry name" value="HTH_5"/>
    <property type="match status" value="1"/>
</dbReference>
<dbReference type="SUPFAM" id="SSF46785">
    <property type="entry name" value="Winged helix' DNA-binding domain"/>
    <property type="match status" value="1"/>
</dbReference>
<dbReference type="SUPFAM" id="SSF53335">
    <property type="entry name" value="S-adenosyl-L-methionine-dependent methyltransferases"/>
    <property type="match status" value="1"/>
</dbReference>
<dbReference type="InterPro" id="IPR036388">
    <property type="entry name" value="WH-like_DNA-bd_sf"/>
</dbReference>
<dbReference type="CDD" id="cd02440">
    <property type="entry name" value="AdoMet_MTases"/>
    <property type="match status" value="1"/>
</dbReference>
<dbReference type="InterPro" id="IPR050508">
    <property type="entry name" value="Methyltransf_Superfamily"/>
</dbReference>
<dbReference type="PANTHER" id="PTHR42912">
    <property type="entry name" value="METHYLTRANSFERASE"/>
    <property type="match status" value="1"/>
</dbReference>
<dbReference type="InterPro" id="IPR001845">
    <property type="entry name" value="HTH_ArsR_DNA-bd_dom"/>
</dbReference>
<dbReference type="PANTHER" id="PTHR42912:SF93">
    <property type="entry name" value="N6-ADENOSINE-METHYLTRANSFERASE TMT1A"/>
    <property type="match status" value="1"/>
</dbReference>
<dbReference type="Gene3D" id="3.40.50.150">
    <property type="entry name" value="Vaccinia Virus protein VP39"/>
    <property type="match status" value="1"/>
</dbReference>
<gene>
    <name evidence="2" type="ORF">E6C48_00345</name>
</gene>
<dbReference type="PROSITE" id="PS50987">
    <property type="entry name" value="HTH_ARSR_2"/>
    <property type="match status" value="1"/>
</dbReference>
<accession>A0ABY2QB79</accession>
<dbReference type="Pfam" id="PF13847">
    <property type="entry name" value="Methyltransf_31"/>
    <property type="match status" value="1"/>
</dbReference>
<proteinExistence type="predicted"/>
<sequence length="339" mass="38096">MHVALDTMVDILKAAAESSRLRILVLLSRGDLTVSDLTEILGQSQPRVSRHLKLLLEAELIGRYQEGSWAFFRLSDADWAREFVLRLVADIRATDPQVERDFERLAAVKRRRQERAAEYFSDNAASWDELRSLHAPDKAVEAALLKLVGKRPFHSMIDLGTGTGRILEIFSPLYRRGVGIDMSREMLSVARANLDKAGVANAQVRQGDIFSPPVERDAFDLVTIHQVLHYLDDPGRAIAEAARLLRPSGRLVIVDFAPHALEFLRNDHAHQRLGFSDRQIADWFAEAGLELEQKEDFEPRPGTGAKLTVKLWLGRDRRMLIADPSNDTQAALRPIGEVA</sequence>